<keyword evidence="10 11" id="KW-0472">Membrane</keyword>
<evidence type="ECO:0000256" key="10">
    <source>
        <dbReference type="ARBA" id="ARBA00023136"/>
    </source>
</evidence>
<evidence type="ECO:0000313" key="13">
    <source>
        <dbReference type="EMBL" id="PZO83079.1"/>
    </source>
</evidence>
<evidence type="ECO:0000256" key="4">
    <source>
        <dbReference type="ARBA" id="ARBA00022692"/>
    </source>
</evidence>
<comment type="subcellular location">
    <subcellularLocation>
        <location evidence="1">Membrane</location>
        <topology evidence="1">Multi-pass membrane protein</topology>
    </subcellularLocation>
</comment>
<dbReference type="Gene3D" id="1.20.120.620">
    <property type="entry name" value="Backbone structure of the membrane domain of e. Coli histidine kinase receptor kdpd"/>
    <property type="match status" value="1"/>
</dbReference>
<evidence type="ECO:0000256" key="1">
    <source>
        <dbReference type="ARBA" id="ARBA00004141"/>
    </source>
</evidence>
<keyword evidence="5" id="KW-0547">Nucleotide-binding</keyword>
<evidence type="ECO:0000256" key="5">
    <source>
        <dbReference type="ARBA" id="ARBA00022741"/>
    </source>
</evidence>
<keyword evidence="6" id="KW-0418">Kinase</keyword>
<proteinExistence type="predicted"/>
<keyword evidence="4 11" id="KW-0812">Transmembrane</keyword>
<keyword evidence="7" id="KW-0067">ATP-binding</keyword>
<evidence type="ECO:0000259" key="12">
    <source>
        <dbReference type="Pfam" id="PF13493"/>
    </source>
</evidence>
<dbReference type="AlphaFoldDB" id="A0A2W4ZSE5"/>
<organism evidence="13 14">
    <name type="scientific">Micavibrio aeruginosavorus</name>
    <dbReference type="NCBI Taxonomy" id="349221"/>
    <lineage>
        <taxon>Bacteria</taxon>
        <taxon>Pseudomonadati</taxon>
        <taxon>Bdellovibrionota</taxon>
        <taxon>Bdellovibrionia</taxon>
        <taxon>Bdellovibrionales</taxon>
        <taxon>Pseudobdellovibrionaceae</taxon>
        <taxon>Micavibrio</taxon>
    </lineage>
</organism>
<evidence type="ECO:0000256" key="7">
    <source>
        <dbReference type="ARBA" id="ARBA00022840"/>
    </source>
</evidence>
<feature type="transmembrane region" description="Helical" evidence="11">
    <location>
        <begin position="94"/>
        <end position="112"/>
    </location>
</feature>
<evidence type="ECO:0000256" key="2">
    <source>
        <dbReference type="ARBA" id="ARBA00022553"/>
    </source>
</evidence>
<dbReference type="InterPro" id="IPR038318">
    <property type="entry name" value="KdpD_sf"/>
</dbReference>
<keyword evidence="8 11" id="KW-1133">Transmembrane helix</keyword>
<dbReference type="GO" id="GO:0016020">
    <property type="term" value="C:membrane"/>
    <property type="evidence" value="ECO:0007669"/>
    <property type="project" value="UniProtKB-SubCell"/>
</dbReference>
<feature type="transmembrane region" description="Helical" evidence="11">
    <location>
        <begin position="54"/>
        <end position="87"/>
    </location>
</feature>
<sequence>MAYKFLQSRMFHVAETVRKDPVLKYGVAVGSFIVATLLRFAVDPYLPPGFPFLTFFPAVILTGFLAGTGAGTVCAVLSTLAAWYWFIEPFNTFGLGYQSFVAILFFVTVAAVD</sequence>
<keyword evidence="3" id="KW-0808">Transferase</keyword>
<dbReference type="Proteomes" id="UP000249557">
    <property type="component" value="Unassembled WGS sequence"/>
</dbReference>
<dbReference type="Pfam" id="PF13493">
    <property type="entry name" value="DUF4118"/>
    <property type="match status" value="1"/>
</dbReference>
<evidence type="ECO:0000256" key="9">
    <source>
        <dbReference type="ARBA" id="ARBA00023012"/>
    </source>
</evidence>
<feature type="domain" description="Sensor protein KdpD transmembrane" evidence="12">
    <location>
        <begin position="25"/>
        <end position="112"/>
    </location>
</feature>
<dbReference type="InterPro" id="IPR025201">
    <property type="entry name" value="KdpD_TM"/>
</dbReference>
<evidence type="ECO:0000313" key="14">
    <source>
        <dbReference type="Proteomes" id="UP000249557"/>
    </source>
</evidence>
<dbReference type="EMBL" id="QFNK01000224">
    <property type="protein sequence ID" value="PZO83079.1"/>
    <property type="molecule type" value="Genomic_DNA"/>
</dbReference>
<dbReference type="GO" id="GO:0000160">
    <property type="term" value="P:phosphorelay signal transduction system"/>
    <property type="evidence" value="ECO:0007669"/>
    <property type="project" value="UniProtKB-KW"/>
</dbReference>
<name>A0A2W4ZSE5_9BACT</name>
<feature type="non-terminal residue" evidence="13">
    <location>
        <position position="113"/>
    </location>
</feature>
<keyword evidence="2" id="KW-0597">Phosphoprotein</keyword>
<gene>
    <name evidence="13" type="ORF">DI626_09360</name>
</gene>
<reference evidence="13 14" key="1">
    <citation type="submission" date="2017-08" db="EMBL/GenBank/DDBJ databases">
        <title>Infants hospitalized years apart are colonized by the same room-sourced microbial strains.</title>
        <authorList>
            <person name="Brooks B."/>
            <person name="Olm M.R."/>
            <person name="Firek B.A."/>
            <person name="Baker R."/>
            <person name="Thomas B.C."/>
            <person name="Morowitz M.J."/>
            <person name="Banfield J.F."/>
        </authorList>
    </citation>
    <scope>NUCLEOTIDE SEQUENCE [LARGE SCALE GENOMIC DNA]</scope>
    <source>
        <strain evidence="13">S2_018_000_R2_104</strain>
    </source>
</reference>
<keyword evidence="9" id="KW-0902">Two-component regulatory system</keyword>
<evidence type="ECO:0000256" key="8">
    <source>
        <dbReference type="ARBA" id="ARBA00022989"/>
    </source>
</evidence>
<accession>A0A2W4ZSE5</accession>
<evidence type="ECO:0000256" key="11">
    <source>
        <dbReference type="SAM" id="Phobius"/>
    </source>
</evidence>
<protein>
    <submittedName>
        <fullName evidence="13">ATPase</fullName>
    </submittedName>
</protein>
<evidence type="ECO:0000256" key="6">
    <source>
        <dbReference type="ARBA" id="ARBA00022777"/>
    </source>
</evidence>
<dbReference type="GO" id="GO:0005524">
    <property type="term" value="F:ATP binding"/>
    <property type="evidence" value="ECO:0007669"/>
    <property type="project" value="UniProtKB-KW"/>
</dbReference>
<comment type="caution">
    <text evidence="13">The sequence shown here is derived from an EMBL/GenBank/DDBJ whole genome shotgun (WGS) entry which is preliminary data.</text>
</comment>
<dbReference type="GO" id="GO:0016301">
    <property type="term" value="F:kinase activity"/>
    <property type="evidence" value="ECO:0007669"/>
    <property type="project" value="UniProtKB-KW"/>
</dbReference>
<evidence type="ECO:0000256" key="3">
    <source>
        <dbReference type="ARBA" id="ARBA00022679"/>
    </source>
</evidence>
<feature type="transmembrane region" description="Helical" evidence="11">
    <location>
        <begin position="21"/>
        <end position="42"/>
    </location>
</feature>